<gene>
    <name evidence="3" type="ORF">CBR_g37568</name>
</gene>
<dbReference type="Pfam" id="PF13417">
    <property type="entry name" value="GST_N_3"/>
    <property type="match status" value="2"/>
</dbReference>
<dbReference type="OrthoDB" id="422574at2759"/>
<dbReference type="EMBL" id="BFEA01000450">
    <property type="protein sequence ID" value="GBG83767.1"/>
    <property type="molecule type" value="Genomic_DNA"/>
</dbReference>
<protein>
    <recommendedName>
        <fullName evidence="2">GST N-terminal domain-containing protein</fullName>
    </recommendedName>
</protein>
<dbReference type="PROSITE" id="PS51354">
    <property type="entry name" value="GLUTAREDOXIN_2"/>
    <property type="match status" value="1"/>
</dbReference>
<dbReference type="PROSITE" id="PS50404">
    <property type="entry name" value="GST_NTER"/>
    <property type="match status" value="1"/>
</dbReference>
<feature type="region of interest" description="Disordered" evidence="1">
    <location>
        <begin position="85"/>
        <end position="129"/>
    </location>
</feature>
<dbReference type="AlphaFoldDB" id="A0A388LN63"/>
<dbReference type="PANTHER" id="PTHR45288">
    <property type="entry name" value="THIOREDOXIN FAMILY PROTEIN"/>
    <property type="match status" value="1"/>
</dbReference>
<feature type="region of interest" description="Disordered" evidence="1">
    <location>
        <begin position="32"/>
        <end position="67"/>
    </location>
</feature>
<evidence type="ECO:0000259" key="2">
    <source>
        <dbReference type="PROSITE" id="PS50404"/>
    </source>
</evidence>
<dbReference type="PANTHER" id="PTHR45288:SF1">
    <property type="entry name" value="THIOREDOXIN FAMILY PROTEIN"/>
    <property type="match status" value="1"/>
</dbReference>
<feature type="compositionally biased region" description="Low complexity" evidence="1">
    <location>
        <begin position="85"/>
        <end position="120"/>
    </location>
</feature>
<feature type="region of interest" description="Disordered" evidence="1">
    <location>
        <begin position="145"/>
        <end position="216"/>
    </location>
</feature>
<dbReference type="SFLD" id="SFLDG01202">
    <property type="entry name" value="SUF2.2"/>
    <property type="match status" value="1"/>
</dbReference>
<proteinExistence type="predicted"/>
<dbReference type="Gramene" id="GBG83767">
    <property type="protein sequence ID" value="GBG83767"/>
    <property type="gene ID" value="CBR_g37568"/>
</dbReference>
<feature type="compositionally biased region" description="Polar residues" evidence="1">
    <location>
        <begin position="32"/>
        <end position="56"/>
    </location>
</feature>
<evidence type="ECO:0000313" key="4">
    <source>
        <dbReference type="Proteomes" id="UP000265515"/>
    </source>
</evidence>
<dbReference type="Gene3D" id="3.40.30.10">
    <property type="entry name" value="Glutaredoxin"/>
    <property type="match status" value="2"/>
</dbReference>
<dbReference type="CDD" id="cd03041">
    <property type="entry name" value="GST_N_2GST_N"/>
    <property type="match status" value="2"/>
</dbReference>
<dbReference type="SUPFAM" id="SSF52833">
    <property type="entry name" value="Thioredoxin-like"/>
    <property type="match status" value="2"/>
</dbReference>
<dbReference type="InterPro" id="IPR040079">
    <property type="entry name" value="Glutathione_S-Trfase"/>
</dbReference>
<dbReference type="SFLD" id="SFLDS00019">
    <property type="entry name" value="Glutathione_Transferase_(cytos"/>
    <property type="match status" value="1"/>
</dbReference>
<feature type="compositionally biased region" description="Basic residues" evidence="1">
    <location>
        <begin position="155"/>
        <end position="165"/>
    </location>
</feature>
<reference evidence="3 4" key="1">
    <citation type="journal article" date="2018" name="Cell">
        <title>The Chara Genome: Secondary Complexity and Implications for Plant Terrestrialization.</title>
        <authorList>
            <person name="Nishiyama T."/>
            <person name="Sakayama H."/>
            <person name="Vries J.D."/>
            <person name="Buschmann H."/>
            <person name="Saint-Marcoux D."/>
            <person name="Ullrich K.K."/>
            <person name="Haas F.B."/>
            <person name="Vanderstraeten L."/>
            <person name="Becker D."/>
            <person name="Lang D."/>
            <person name="Vosolsobe S."/>
            <person name="Rombauts S."/>
            <person name="Wilhelmsson P.K.I."/>
            <person name="Janitza P."/>
            <person name="Kern R."/>
            <person name="Heyl A."/>
            <person name="Rumpler F."/>
            <person name="Villalobos L.I.A.C."/>
            <person name="Clay J.M."/>
            <person name="Skokan R."/>
            <person name="Toyoda A."/>
            <person name="Suzuki Y."/>
            <person name="Kagoshima H."/>
            <person name="Schijlen E."/>
            <person name="Tajeshwar N."/>
            <person name="Catarino B."/>
            <person name="Hetherington A.J."/>
            <person name="Saltykova A."/>
            <person name="Bonnot C."/>
            <person name="Breuninger H."/>
            <person name="Symeonidi A."/>
            <person name="Radhakrishnan G.V."/>
            <person name="Van Nieuwerburgh F."/>
            <person name="Deforce D."/>
            <person name="Chang C."/>
            <person name="Karol K.G."/>
            <person name="Hedrich R."/>
            <person name="Ulvskov P."/>
            <person name="Glockner G."/>
            <person name="Delwiche C.F."/>
            <person name="Petrasek J."/>
            <person name="Van de Peer Y."/>
            <person name="Friml J."/>
            <person name="Beilby M."/>
            <person name="Dolan L."/>
            <person name="Kohara Y."/>
            <person name="Sugano S."/>
            <person name="Fujiyama A."/>
            <person name="Delaux P.-M."/>
            <person name="Quint M."/>
            <person name="TheiBen G."/>
            <person name="Hagemann M."/>
            <person name="Harholt J."/>
            <person name="Dunand C."/>
            <person name="Zachgo S."/>
            <person name="Langdale J."/>
            <person name="Maumus F."/>
            <person name="Straeten D.V.D."/>
            <person name="Gould S.B."/>
            <person name="Rensing S.A."/>
        </authorList>
    </citation>
    <scope>NUCLEOTIDE SEQUENCE [LARGE SCALE GENOMIC DNA]</scope>
    <source>
        <strain evidence="3 4">S276</strain>
    </source>
</reference>
<comment type="caution">
    <text evidence="3">The sequence shown here is derived from an EMBL/GenBank/DDBJ whole genome shotgun (WGS) entry which is preliminary data.</text>
</comment>
<dbReference type="Proteomes" id="UP000265515">
    <property type="component" value="Unassembled WGS sequence"/>
</dbReference>
<evidence type="ECO:0000313" key="3">
    <source>
        <dbReference type="EMBL" id="GBG83767.1"/>
    </source>
</evidence>
<dbReference type="InterPro" id="IPR036249">
    <property type="entry name" value="Thioredoxin-like_sf"/>
</dbReference>
<dbReference type="SFLD" id="SFLDG01181">
    <property type="entry name" value="SUF2"/>
    <property type="match status" value="1"/>
</dbReference>
<dbReference type="GO" id="GO:0009507">
    <property type="term" value="C:chloroplast"/>
    <property type="evidence" value="ECO:0007669"/>
    <property type="project" value="TreeGrafter"/>
</dbReference>
<dbReference type="OMA" id="PARMPEK"/>
<keyword evidence="4" id="KW-1185">Reference proteome</keyword>
<accession>A0A388LN63</accession>
<name>A0A388LN63_CHABU</name>
<evidence type="ECO:0000256" key="1">
    <source>
        <dbReference type="SAM" id="MobiDB-lite"/>
    </source>
</evidence>
<feature type="domain" description="GST N-terminal" evidence="2">
    <location>
        <begin position="410"/>
        <end position="491"/>
    </location>
</feature>
<dbReference type="InterPro" id="IPR004045">
    <property type="entry name" value="Glutathione_S-Trfase_N"/>
</dbReference>
<organism evidence="3 4">
    <name type="scientific">Chara braunii</name>
    <name type="common">Braun's stonewort</name>
    <dbReference type="NCBI Taxonomy" id="69332"/>
    <lineage>
        <taxon>Eukaryota</taxon>
        <taxon>Viridiplantae</taxon>
        <taxon>Streptophyta</taxon>
        <taxon>Charophyceae</taxon>
        <taxon>Charales</taxon>
        <taxon>Characeae</taxon>
        <taxon>Chara</taxon>
    </lineage>
</organism>
<sequence length="500" mass="53501">MAAMATMTGATMATNATTNLVTRVTTSALADDTSAGQSLSFAQQRSADTRTQTTAQRGDVVRASGSAKRHRCSLVIATSLLGMSLSSSTSRPRGSRSSSSSSSSSSSLSSYNQSASSSPSNGYGDGEGGGVRIGKWVRVSRQESCLTSTRAKASDHHRRHHRRAGHVSPCRAMADDSEAKTDSTATATLGLASDSEPDLKSAPGSASAGDTNAEPVAEPELGLFRPREDVATDIAVLTLAPLLRLGGGIFVNGYSYSVVPESEAPENLYGLTIGGRKILESSKPGRLPEKPIVLYEFEGCPFCRKVREAVTILDLDVLFYPCPSGGPTFRPIAKALGGKSQFPYMVDPNTNVSMYESDEIIKYLFTTYGDGQVPTILRLGLLTTLTCGLAAAGIRGMRGSRYTPARMPEKPLELWGYESSMFSRLVREVLGELELPHIFHSMGRGSPKRQAFYEKFGRFQVPYLEDPNTGVKRFESAYIVDYLRSTYALPSTASAGAASK</sequence>